<keyword evidence="3" id="KW-0378">Hydrolase</keyword>
<organism evidence="8 9">
    <name type="scientific">Sphingomonas swuensis</name>
    <dbReference type="NCBI Taxonomy" id="977800"/>
    <lineage>
        <taxon>Bacteria</taxon>
        <taxon>Pseudomonadati</taxon>
        <taxon>Pseudomonadota</taxon>
        <taxon>Alphaproteobacteria</taxon>
        <taxon>Sphingomonadales</taxon>
        <taxon>Sphingomonadaceae</taxon>
        <taxon>Sphingomonas</taxon>
    </lineage>
</organism>
<evidence type="ECO:0000256" key="5">
    <source>
        <dbReference type="SAM" id="SignalP"/>
    </source>
</evidence>
<dbReference type="InterPro" id="IPR002470">
    <property type="entry name" value="Peptidase_S9A"/>
</dbReference>
<evidence type="ECO:0000313" key="8">
    <source>
        <dbReference type="EMBL" id="GAA4010081.1"/>
    </source>
</evidence>
<dbReference type="Gene3D" id="3.40.50.1820">
    <property type="entry name" value="alpha/beta hydrolase"/>
    <property type="match status" value="1"/>
</dbReference>
<feature type="signal peptide" evidence="5">
    <location>
        <begin position="1"/>
        <end position="18"/>
    </location>
</feature>
<dbReference type="EMBL" id="BAABBQ010000001">
    <property type="protein sequence ID" value="GAA4010081.1"/>
    <property type="molecule type" value="Genomic_DNA"/>
</dbReference>
<dbReference type="InterPro" id="IPR051543">
    <property type="entry name" value="Serine_Peptidase_S9A"/>
</dbReference>
<feature type="domain" description="Peptidase S9 prolyl oligopeptidase catalytic" evidence="6">
    <location>
        <begin position="490"/>
        <end position="707"/>
    </location>
</feature>
<dbReference type="Pfam" id="PF02897">
    <property type="entry name" value="Peptidase_S9_N"/>
    <property type="match status" value="1"/>
</dbReference>
<dbReference type="Proteomes" id="UP001500235">
    <property type="component" value="Unassembled WGS sequence"/>
</dbReference>
<evidence type="ECO:0000256" key="4">
    <source>
        <dbReference type="ARBA" id="ARBA00022825"/>
    </source>
</evidence>
<gene>
    <name evidence="8" type="ORF">GCM10022280_04070</name>
</gene>
<dbReference type="PANTHER" id="PTHR11757:SF19">
    <property type="entry name" value="PROLYL ENDOPEPTIDASE-LIKE"/>
    <property type="match status" value="1"/>
</dbReference>
<comment type="similarity">
    <text evidence="1">Belongs to the peptidase S9A family.</text>
</comment>
<dbReference type="Gene3D" id="2.130.10.120">
    <property type="entry name" value="Prolyl oligopeptidase, N-terminal domain"/>
    <property type="match status" value="1"/>
</dbReference>
<dbReference type="Pfam" id="PF00326">
    <property type="entry name" value="Peptidase_S9"/>
    <property type="match status" value="1"/>
</dbReference>
<feature type="chain" id="PRO_5046695347" evidence="5">
    <location>
        <begin position="19"/>
        <end position="710"/>
    </location>
</feature>
<dbReference type="SUPFAM" id="SSF53474">
    <property type="entry name" value="alpha/beta-Hydrolases"/>
    <property type="match status" value="1"/>
</dbReference>
<dbReference type="PRINTS" id="PR00862">
    <property type="entry name" value="PROLIGOPTASE"/>
</dbReference>
<keyword evidence="5" id="KW-0732">Signal</keyword>
<feature type="domain" description="Peptidase S9A N-terminal" evidence="7">
    <location>
        <begin position="31"/>
        <end position="431"/>
    </location>
</feature>
<keyword evidence="9" id="KW-1185">Reference proteome</keyword>
<evidence type="ECO:0000259" key="6">
    <source>
        <dbReference type="Pfam" id="PF00326"/>
    </source>
</evidence>
<evidence type="ECO:0000256" key="3">
    <source>
        <dbReference type="ARBA" id="ARBA00022801"/>
    </source>
</evidence>
<keyword evidence="2" id="KW-0645">Protease</keyword>
<dbReference type="SUPFAM" id="SSF50993">
    <property type="entry name" value="Peptidase/esterase 'gauge' domain"/>
    <property type="match status" value="1"/>
</dbReference>
<dbReference type="InterPro" id="IPR001375">
    <property type="entry name" value="Peptidase_S9_cat"/>
</dbReference>
<dbReference type="PANTHER" id="PTHR11757">
    <property type="entry name" value="PROTEASE FAMILY S9A OLIGOPEPTIDASE"/>
    <property type="match status" value="1"/>
</dbReference>
<accession>A0ABP7SDG9</accession>
<sequence>MPSVLLAALILAAVPATAPKAPMTDQLPTPPRAEARPTRFERHGITVTDDYAWLRDKGYPKVEDTAVLDYLKAENTYFDAWKKPHEALVDTLFEELKGRQKEDDRSVPVKDGEWLYWWAFEPGAQYRQWYRKPVAGGADQLVFDEVAEAAGKQYFRLGAFEVSPDGRLAAVLADDDGSERFKLKIRDLATGKDLETVTEVGIGSPVWSADSKAVLFTEVNDQWRSYRARHHRLGDDPANARTIYEETEDKGFSVGLGESQDKSLIFVATGDNRTSEVRFVPAAEPLGPLTLVSARQKDRLYEADAAHGRLWILTNDRHVNFRVVSADPKHPGEWTEVVPGSERTYIRGLAAFRNHLVLTTRQDGLDQLVLANYRDGGQERIPFTEASYNAGLGSNPEFDPPAYRLSYSSMVTPGTVYDYDPKSRTLTTLKVQEIPSGYDPSQYATERLMIPARDGKQIPVSLVYKKGYRKDGSQPLFLYAYGAYGYAIPPSFSSARLSLLDRGFAYAIAHIRGGDDLGYDWYLQGTATHRWNTFHDFVDAAKGLNAAGFARPGRIAIQGGSAGGKLMGVVVNTDPDLWGAVIADVPFVDVVNTMIDDTLPLTPGEWPVWGNPITDPEAFKLLLSYSPYDNVKRQAYPPMLVTAGLHDPRVTYWEPAKWVARLRANKTDRNLLMLKTNMGAGHGGKSGRWESLRETAEDYAFVLTQLKVAQ</sequence>
<evidence type="ECO:0000256" key="1">
    <source>
        <dbReference type="ARBA" id="ARBA00005228"/>
    </source>
</evidence>
<evidence type="ECO:0000313" key="9">
    <source>
        <dbReference type="Proteomes" id="UP001500235"/>
    </source>
</evidence>
<dbReference type="InterPro" id="IPR029058">
    <property type="entry name" value="AB_hydrolase_fold"/>
</dbReference>
<evidence type="ECO:0000259" key="7">
    <source>
        <dbReference type="Pfam" id="PF02897"/>
    </source>
</evidence>
<name>A0ABP7SDG9_9SPHN</name>
<comment type="caution">
    <text evidence="8">The sequence shown here is derived from an EMBL/GenBank/DDBJ whole genome shotgun (WGS) entry which is preliminary data.</text>
</comment>
<protein>
    <submittedName>
        <fullName evidence="8">S9 family peptidase</fullName>
    </submittedName>
</protein>
<proteinExistence type="inferred from homology"/>
<keyword evidence="4" id="KW-0720">Serine protease</keyword>
<evidence type="ECO:0000256" key="2">
    <source>
        <dbReference type="ARBA" id="ARBA00022670"/>
    </source>
</evidence>
<dbReference type="InterPro" id="IPR023302">
    <property type="entry name" value="Pept_S9A_N"/>
</dbReference>
<reference evidence="9" key="1">
    <citation type="journal article" date="2019" name="Int. J. Syst. Evol. Microbiol.">
        <title>The Global Catalogue of Microorganisms (GCM) 10K type strain sequencing project: providing services to taxonomists for standard genome sequencing and annotation.</title>
        <authorList>
            <consortium name="The Broad Institute Genomics Platform"/>
            <consortium name="The Broad Institute Genome Sequencing Center for Infectious Disease"/>
            <person name="Wu L."/>
            <person name="Ma J."/>
        </authorList>
    </citation>
    <scope>NUCLEOTIDE SEQUENCE [LARGE SCALE GENOMIC DNA]</scope>
    <source>
        <strain evidence="9">JCM 17563</strain>
    </source>
</reference>